<dbReference type="EMBL" id="LRGB01001655">
    <property type="protein sequence ID" value="KZS10944.1"/>
    <property type="molecule type" value="Genomic_DNA"/>
</dbReference>
<dbReference type="AlphaFoldDB" id="A0A162DF65"/>
<organism evidence="2 3">
    <name type="scientific">Daphnia magna</name>
    <dbReference type="NCBI Taxonomy" id="35525"/>
    <lineage>
        <taxon>Eukaryota</taxon>
        <taxon>Metazoa</taxon>
        <taxon>Ecdysozoa</taxon>
        <taxon>Arthropoda</taxon>
        <taxon>Crustacea</taxon>
        <taxon>Branchiopoda</taxon>
        <taxon>Diplostraca</taxon>
        <taxon>Cladocera</taxon>
        <taxon>Anomopoda</taxon>
        <taxon>Daphniidae</taxon>
        <taxon>Daphnia</taxon>
    </lineage>
</organism>
<gene>
    <name evidence="2" type="ORF">APZ42_024477</name>
</gene>
<dbReference type="Proteomes" id="UP000076858">
    <property type="component" value="Unassembled WGS sequence"/>
</dbReference>
<proteinExistence type="predicted"/>
<keyword evidence="1" id="KW-1133">Transmembrane helix</keyword>
<keyword evidence="1" id="KW-0812">Transmembrane</keyword>
<protein>
    <submittedName>
        <fullName evidence="2">Uncharacterized protein</fullName>
    </submittedName>
</protein>
<accession>A0A162DF65</accession>
<reference evidence="2 3" key="1">
    <citation type="submission" date="2016-03" db="EMBL/GenBank/DDBJ databases">
        <title>EvidentialGene: Evidence-directed Construction of Genes on Genomes.</title>
        <authorList>
            <person name="Gilbert D.G."/>
            <person name="Choi J.-H."/>
            <person name="Mockaitis K."/>
            <person name="Colbourne J."/>
            <person name="Pfrender M."/>
        </authorList>
    </citation>
    <scope>NUCLEOTIDE SEQUENCE [LARGE SCALE GENOMIC DNA]</scope>
    <source>
        <strain evidence="2 3">Xinb3</strain>
        <tissue evidence="2">Complete organism</tissue>
    </source>
</reference>
<evidence type="ECO:0000256" key="1">
    <source>
        <dbReference type="SAM" id="Phobius"/>
    </source>
</evidence>
<keyword evidence="1" id="KW-0472">Membrane</keyword>
<keyword evidence="3" id="KW-1185">Reference proteome</keyword>
<name>A0A162DF65_9CRUS</name>
<comment type="caution">
    <text evidence="2">The sequence shown here is derived from an EMBL/GenBank/DDBJ whole genome shotgun (WGS) entry which is preliminary data.</text>
</comment>
<evidence type="ECO:0000313" key="3">
    <source>
        <dbReference type="Proteomes" id="UP000076858"/>
    </source>
</evidence>
<sequence>MCSDLLDILLSFSIMGRRLHTAHKDRFICFFFASSNQTGPSVSWPTCLVVMSFFLFGGWGCPSYRDILKERL</sequence>
<feature type="transmembrane region" description="Helical" evidence="1">
    <location>
        <begin position="42"/>
        <end position="61"/>
    </location>
</feature>
<evidence type="ECO:0000313" key="2">
    <source>
        <dbReference type="EMBL" id="KZS10944.1"/>
    </source>
</evidence>